<comment type="caution">
    <text evidence="1">The sequence shown here is derived from an EMBL/GenBank/DDBJ whole genome shotgun (WGS) entry which is preliminary data.</text>
</comment>
<evidence type="ECO:0000313" key="1">
    <source>
        <dbReference type="EMBL" id="MFC0681428.1"/>
    </source>
</evidence>
<dbReference type="RefSeq" id="WP_386674045.1">
    <property type="nucleotide sequence ID" value="NZ_JBHLTG010000008.1"/>
</dbReference>
<name>A0ABV6RZW1_9GAMM</name>
<organism evidence="1 2">
    <name type="scientific">Lysobacter korlensis</name>
    <dbReference type="NCBI Taxonomy" id="553636"/>
    <lineage>
        <taxon>Bacteria</taxon>
        <taxon>Pseudomonadati</taxon>
        <taxon>Pseudomonadota</taxon>
        <taxon>Gammaproteobacteria</taxon>
        <taxon>Lysobacterales</taxon>
        <taxon>Lysobacteraceae</taxon>
        <taxon>Lysobacter</taxon>
    </lineage>
</organism>
<dbReference type="EMBL" id="JBHLTG010000008">
    <property type="protein sequence ID" value="MFC0681428.1"/>
    <property type="molecule type" value="Genomic_DNA"/>
</dbReference>
<proteinExistence type="predicted"/>
<evidence type="ECO:0008006" key="3">
    <source>
        <dbReference type="Google" id="ProtNLM"/>
    </source>
</evidence>
<gene>
    <name evidence="1" type="ORF">ACFFGH_26660</name>
</gene>
<sequence length="223" mass="23481">MSSAAVTLAPPAPNSEQVRELQARIRSMQATKLDTRSLPTIDALAGLLPGGALKQGAAYSVVGSTSLAMALLAAASEAGSWCAVVGVPDFGIEAAAGMGIELERLVLVPSPGDQWLPVTAALLDVLTLVVLRPPARISDGAASRLAARLRQRGATLVTLGDWPQIEAQLRITESRWTGIGAGHGYLRGRQVKVSVSARYDTARSDVARNGRMWLPDAEGRPRR</sequence>
<reference evidence="1 2" key="1">
    <citation type="submission" date="2024-09" db="EMBL/GenBank/DDBJ databases">
        <authorList>
            <person name="Sun Q."/>
            <person name="Mori K."/>
        </authorList>
    </citation>
    <scope>NUCLEOTIDE SEQUENCE [LARGE SCALE GENOMIC DNA]</scope>
    <source>
        <strain evidence="1 2">KCTC 23076</strain>
    </source>
</reference>
<dbReference type="Proteomes" id="UP001589896">
    <property type="component" value="Unassembled WGS sequence"/>
</dbReference>
<keyword evidence="2" id="KW-1185">Reference proteome</keyword>
<accession>A0ABV6RZW1</accession>
<evidence type="ECO:0000313" key="2">
    <source>
        <dbReference type="Proteomes" id="UP001589896"/>
    </source>
</evidence>
<protein>
    <recommendedName>
        <fullName evidence="3">Recombinase A</fullName>
    </recommendedName>
</protein>